<proteinExistence type="predicted"/>
<evidence type="ECO:0000313" key="9">
    <source>
        <dbReference type="EMBL" id="ODS24087.1"/>
    </source>
</evidence>
<dbReference type="InterPro" id="IPR011006">
    <property type="entry name" value="CheY-like_superfamily"/>
</dbReference>
<evidence type="ECO:0000256" key="4">
    <source>
        <dbReference type="ARBA" id="ARBA00023125"/>
    </source>
</evidence>
<evidence type="ECO:0000256" key="2">
    <source>
        <dbReference type="ARBA" id="ARBA00023012"/>
    </source>
</evidence>
<dbReference type="PROSITE" id="PS50110">
    <property type="entry name" value="RESPONSE_REGULATORY"/>
    <property type="match status" value="1"/>
</dbReference>
<evidence type="ECO:0000256" key="6">
    <source>
        <dbReference type="PROSITE-ProRule" id="PRU00169"/>
    </source>
</evidence>
<dbReference type="AlphaFoldDB" id="A0A1D2QR89"/>
<keyword evidence="5" id="KW-0804">Transcription</keyword>
<evidence type="ECO:0000313" key="10">
    <source>
        <dbReference type="Proteomes" id="UP000242502"/>
    </source>
</evidence>
<dbReference type="Gene3D" id="3.40.50.2300">
    <property type="match status" value="1"/>
</dbReference>
<keyword evidence="2" id="KW-0902">Two-component regulatory system</keyword>
<dbReference type="PROSITE" id="PS50043">
    <property type="entry name" value="HTH_LUXR_2"/>
    <property type="match status" value="1"/>
</dbReference>
<dbReference type="SMART" id="SM00421">
    <property type="entry name" value="HTH_LUXR"/>
    <property type="match status" value="1"/>
</dbReference>
<dbReference type="Proteomes" id="UP000242502">
    <property type="component" value="Unassembled WGS sequence"/>
</dbReference>
<dbReference type="PROSITE" id="PS00622">
    <property type="entry name" value="HTH_LUXR_1"/>
    <property type="match status" value="1"/>
</dbReference>
<keyword evidence="3" id="KW-0805">Transcription regulation</keyword>
<organism evidence="9 10">
    <name type="scientific">Candidatus Endobugula sertula</name>
    <name type="common">Bugula neritina bacterial symbiont</name>
    <dbReference type="NCBI Taxonomy" id="62101"/>
    <lineage>
        <taxon>Bacteria</taxon>
        <taxon>Pseudomonadati</taxon>
        <taxon>Pseudomonadota</taxon>
        <taxon>Gammaproteobacteria</taxon>
        <taxon>Cellvibrionales</taxon>
        <taxon>Cellvibrionaceae</taxon>
        <taxon>Candidatus Endobugula</taxon>
    </lineage>
</organism>
<dbReference type="SUPFAM" id="SSF52172">
    <property type="entry name" value="CheY-like"/>
    <property type="match status" value="1"/>
</dbReference>
<dbReference type="InterPro" id="IPR001789">
    <property type="entry name" value="Sig_transdc_resp-reg_receiver"/>
</dbReference>
<keyword evidence="1 6" id="KW-0597">Phosphoprotein</keyword>
<dbReference type="InterPro" id="IPR000792">
    <property type="entry name" value="Tscrpt_reg_LuxR_C"/>
</dbReference>
<dbReference type="CDD" id="cd06170">
    <property type="entry name" value="LuxR_C_like"/>
    <property type="match status" value="1"/>
</dbReference>
<dbReference type="PANTHER" id="PTHR43214:SF3">
    <property type="entry name" value="RESPONSE REGULATOR UVRY"/>
    <property type="match status" value="1"/>
</dbReference>
<dbReference type="GO" id="GO:0006355">
    <property type="term" value="P:regulation of DNA-templated transcription"/>
    <property type="evidence" value="ECO:0007669"/>
    <property type="project" value="InterPro"/>
</dbReference>
<reference evidence="9 10" key="1">
    <citation type="journal article" date="2016" name="Appl. Environ. Microbiol.">
        <title>Lack of Overt Genome Reduction in the Bryostatin-Producing Bryozoan Symbiont "Candidatus Endobugula sertula".</title>
        <authorList>
            <person name="Miller I.J."/>
            <person name="Vanee N."/>
            <person name="Fong S.S."/>
            <person name="Lim-Fong G.E."/>
            <person name="Kwan J.C."/>
        </authorList>
    </citation>
    <scope>NUCLEOTIDE SEQUENCE [LARGE SCALE GENOMIC DNA]</scope>
    <source>
        <strain evidence="9">AB1-4</strain>
    </source>
</reference>
<protein>
    <submittedName>
        <fullName evidence="9">DNA-binding response regulator</fullName>
    </submittedName>
</protein>
<feature type="domain" description="Response regulatory" evidence="8">
    <location>
        <begin position="3"/>
        <end position="119"/>
    </location>
</feature>
<evidence type="ECO:0000256" key="5">
    <source>
        <dbReference type="ARBA" id="ARBA00023163"/>
    </source>
</evidence>
<dbReference type="PANTHER" id="PTHR43214">
    <property type="entry name" value="TWO-COMPONENT RESPONSE REGULATOR"/>
    <property type="match status" value="1"/>
</dbReference>
<dbReference type="InterPro" id="IPR016032">
    <property type="entry name" value="Sig_transdc_resp-reg_C-effctor"/>
</dbReference>
<dbReference type="SUPFAM" id="SSF46894">
    <property type="entry name" value="C-terminal effector domain of the bipartite response regulators"/>
    <property type="match status" value="1"/>
</dbReference>
<evidence type="ECO:0000259" key="7">
    <source>
        <dbReference type="PROSITE" id="PS50043"/>
    </source>
</evidence>
<dbReference type="SMART" id="SM00448">
    <property type="entry name" value="REC"/>
    <property type="match status" value="1"/>
</dbReference>
<evidence type="ECO:0000256" key="1">
    <source>
        <dbReference type="ARBA" id="ARBA00022553"/>
    </source>
</evidence>
<gene>
    <name evidence="9" type="ORF">AB835_05560</name>
</gene>
<evidence type="ECO:0000259" key="8">
    <source>
        <dbReference type="PROSITE" id="PS50110"/>
    </source>
</evidence>
<dbReference type="PRINTS" id="PR00038">
    <property type="entry name" value="HTHLUXR"/>
</dbReference>
<dbReference type="Pfam" id="PF00196">
    <property type="entry name" value="GerE"/>
    <property type="match status" value="1"/>
</dbReference>
<dbReference type="InterPro" id="IPR039420">
    <property type="entry name" value="WalR-like"/>
</dbReference>
<feature type="domain" description="HTH luxR-type" evidence="7">
    <location>
        <begin position="144"/>
        <end position="209"/>
    </location>
</feature>
<dbReference type="STRING" id="62101.AB835_05560"/>
<evidence type="ECO:0000256" key="3">
    <source>
        <dbReference type="ARBA" id="ARBA00023015"/>
    </source>
</evidence>
<sequence>MIKILIVDDHDLVRMGLSRMLDDVEAFSVIGAASSGEEALQLTRQLFPDVVMMDVKMPGIGGVEATKRIKLVDDNIQVIAVTSCDGDLYPSKLMRAGASAYITKRATPEEMIEAIEAVISGKTYMSSEIAQQLALKSTASIKGRNSPFEQLSDRELQVAMMTIRGKKSSEIANILNVTPKTVNSFRYRIFEKFKLTSDVELVLFAVKHKVFDIESLE</sequence>
<dbReference type="GO" id="GO:0003677">
    <property type="term" value="F:DNA binding"/>
    <property type="evidence" value="ECO:0007669"/>
    <property type="project" value="UniProtKB-KW"/>
</dbReference>
<dbReference type="EMBL" id="MDLC01000014">
    <property type="protein sequence ID" value="ODS24087.1"/>
    <property type="molecule type" value="Genomic_DNA"/>
</dbReference>
<dbReference type="CDD" id="cd17535">
    <property type="entry name" value="REC_NarL-like"/>
    <property type="match status" value="1"/>
</dbReference>
<accession>A0A1D2QR89</accession>
<dbReference type="InterPro" id="IPR058245">
    <property type="entry name" value="NreC/VraR/RcsB-like_REC"/>
</dbReference>
<feature type="modified residue" description="4-aspartylphosphate" evidence="6">
    <location>
        <position position="54"/>
    </location>
</feature>
<comment type="caution">
    <text evidence="9">The sequence shown here is derived from an EMBL/GenBank/DDBJ whole genome shotgun (WGS) entry which is preliminary data.</text>
</comment>
<dbReference type="GO" id="GO:0000160">
    <property type="term" value="P:phosphorelay signal transduction system"/>
    <property type="evidence" value="ECO:0007669"/>
    <property type="project" value="UniProtKB-KW"/>
</dbReference>
<name>A0A1D2QR89_9GAMM</name>
<keyword evidence="4 9" id="KW-0238">DNA-binding</keyword>
<dbReference type="Pfam" id="PF00072">
    <property type="entry name" value="Response_reg"/>
    <property type="match status" value="1"/>
</dbReference>